<dbReference type="RefSeq" id="WP_186864251.1">
    <property type="nucleotide sequence ID" value="NZ_JACOPE010000001.1"/>
</dbReference>
<comment type="caution">
    <text evidence="2">The sequence shown here is derived from an EMBL/GenBank/DDBJ whole genome shotgun (WGS) entry which is preliminary data.</text>
</comment>
<feature type="signal peptide" evidence="1">
    <location>
        <begin position="1"/>
        <end position="24"/>
    </location>
</feature>
<dbReference type="PANTHER" id="PTHR35271:SF1">
    <property type="entry name" value="ABC TRANSPORTER, SUBSTRATE-BINDING LIPOPROTEIN"/>
    <property type="match status" value="1"/>
</dbReference>
<evidence type="ECO:0000256" key="1">
    <source>
        <dbReference type="SAM" id="SignalP"/>
    </source>
</evidence>
<name>A0ABR7G3H7_9FIRM</name>
<evidence type="ECO:0000313" key="3">
    <source>
        <dbReference type="Proteomes" id="UP000631576"/>
    </source>
</evidence>
<dbReference type="Pfam" id="PF04392">
    <property type="entry name" value="ABC_sub_bind"/>
    <property type="match status" value="1"/>
</dbReference>
<dbReference type="Gene3D" id="3.40.50.2300">
    <property type="match status" value="2"/>
</dbReference>
<evidence type="ECO:0000313" key="2">
    <source>
        <dbReference type="EMBL" id="MBC5682002.1"/>
    </source>
</evidence>
<dbReference type="CDD" id="cd06325">
    <property type="entry name" value="PBP1_ABC_unchar_transporter"/>
    <property type="match status" value="1"/>
</dbReference>
<keyword evidence="1" id="KW-0732">Signal</keyword>
<accession>A0ABR7G3H7</accession>
<organism evidence="2 3">
    <name type="scientific">Ruminococcus hominis</name>
    <dbReference type="NCBI Taxonomy" id="2763065"/>
    <lineage>
        <taxon>Bacteria</taxon>
        <taxon>Bacillati</taxon>
        <taxon>Bacillota</taxon>
        <taxon>Clostridia</taxon>
        <taxon>Eubacteriales</taxon>
        <taxon>Oscillospiraceae</taxon>
        <taxon>Ruminococcus</taxon>
    </lineage>
</organism>
<dbReference type="SUPFAM" id="SSF53822">
    <property type="entry name" value="Periplasmic binding protein-like I"/>
    <property type="match status" value="1"/>
</dbReference>
<dbReference type="InterPro" id="IPR007487">
    <property type="entry name" value="ABC_transpt-TYRBP-like"/>
</dbReference>
<dbReference type="InterPro" id="IPR028082">
    <property type="entry name" value="Peripla_BP_I"/>
</dbReference>
<protein>
    <submittedName>
        <fullName evidence="2">ABC transporter substrate-binding protein</fullName>
    </submittedName>
</protein>
<dbReference type="EMBL" id="JACOPE010000001">
    <property type="protein sequence ID" value="MBC5682002.1"/>
    <property type="molecule type" value="Genomic_DNA"/>
</dbReference>
<reference evidence="2 3" key="1">
    <citation type="submission" date="2020-08" db="EMBL/GenBank/DDBJ databases">
        <title>Genome public.</title>
        <authorList>
            <person name="Liu C."/>
            <person name="Sun Q."/>
        </authorList>
    </citation>
    <scope>NUCLEOTIDE SEQUENCE [LARGE SCALE GENOMIC DNA]</scope>
    <source>
        <strain evidence="2 3">NSJ-13</strain>
    </source>
</reference>
<sequence length="341" mass="36228">MKKKVLAVVLGMSMVVAMMTGCGASKETSDSANSAEKTYTIGISQFAEHGSLDNCREGFIEGLKEEGLEEGKNLKIVTNNADADTGTAAQIADQFVADKVDMICAIATPSAQAAYNAAMETDIPVVYTAVTNPVAAELANDDKSPVGNVTGTSDELPVEAQLKMIREILPDAKTIGILYTTSEANSVYSIEQYEKLADKYGFKIEKTGITNTSEIQLAASDLLGKVDCLTNLTDNTVVSALPTVLGLANEKGIPVFGSEIEQVKLGCLAAEGIEYTQLGKDTGKMAAKILKGEASASEMDYELITESSLYVNEKVAENLGITVPDTMKERAVESFTEITEN</sequence>
<keyword evidence="3" id="KW-1185">Reference proteome</keyword>
<dbReference type="Proteomes" id="UP000631576">
    <property type="component" value="Unassembled WGS sequence"/>
</dbReference>
<gene>
    <name evidence="2" type="ORF">H8S40_00035</name>
</gene>
<proteinExistence type="predicted"/>
<feature type="chain" id="PRO_5045321104" evidence="1">
    <location>
        <begin position="25"/>
        <end position="341"/>
    </location>
</feature>
<dbReference type="PANTHER" id="PTHR35271">
    <property type="entry name" value="ABC TRANSPORTER, SUBSTRATE-BINDING LIPOPROTEIN-RELATED"/>
    <property type="match status" value="1"/>
</dbReference>
<dbReference type="PROSITE" id="PS51257">
    <property type="entry name" value="PROKAR_LIPOPROTEIN"/>
    <property type="match status" value="1"/>
</dbReference>